<accession>A0A072NI82</accession>
<proteinExistence type="predicted"/>
<dbReference type="RefSeq" id="WP_157382055.1">
    <property type="nucleotide sequence ID" value="NZ_JJRY01000017.1"/>
</dbReference>
<dbReference type="PATRIC" id="fig|1348973.3.peg.3490"/>
<dbReference type="GeneID" id="89466813"/>
<dbReference type="AlphaFoldDB" id="A0A072NI82"/>
<evidence type="ECO:0000313" key="1">
    <source>
        <dbReference type="EMBL" id="KEF37196.1"/>
    </source>
</evidence>
<gene>
    <name evidence="1" type="ORF">M670_03618</name>
</gene>
<dbReference type="EMBL" id="JJRY01000017">
    <property type="protein sequence ID" value="KEF37196.1"/>
    <property type="molecule type" value="Genomic_DNA"/>
</dbReference>
<sequence length="45" mass="5431">MNQRPIKLTYDEIDKLLEVFDEDWSKDIKLKIVTDEELDTLLKVH</sequence>
<dbReference type="Proteomes" id="UP000027936">
    <property type="component" value="Unassembled WGS sequence"/>
</dbReference>
<reference evidence="1 2" key="1">
    <citation type="submission" date="2014-04" db="EMBL/GenBank/DDBJ databases">
        <title>Draft genome sequence of Bacillus azotoformans MEV2011, a (co-) denitrifying strain unable to grow in the presence of oxygen.</title>
        <authorList>
            <person name="Nielsen M."/>
            <person name="Schreiber L."/>
            <person name="Finster K."/>
            <person name="Schramm A."/>
        </authorList>
    </citation>
    <scope>NUCLEOTIDE SEQUENCE [LARGE SCALE GENOMIC DNA]</scope>
    <source>
        <strain evidence="1 2">MEV2011</strain>
    </source>
</reference>
<organism evidence="1 2">
    <name type="scientific">Schinkia azotoformans MEV2011</name>
    <dbReference type="NCBI Taxonomy" id="1348973"/>
    <lineage>
        <taxon>Bacteria</taxon>
        <taxon>Bacillati</taxon>
        <taxon>Bacillota</taxon>
        <taxon>Bacilli</taxon>
        <taxon>Bacillales</taxon>
        <taxon>Bacillaceae</taxon>
        <taxon>Calidifontibacillus/Schinkia group</taxon>
        <taxon>Schinkia</taxon>
    </lineage>
</organism>
<protein>
    <submittedName>
        <fullName evidence="1">Uncharacterized protein</fullName>
    </submittedName>
</protein>
<name>A0A072NI82_SCHAZ</name>
<comment type="caution">
    <text evidence="1">The sequence shown here is derived from an EMBL/GenBank/DDBJ whole genome shotgun (WGS) entry which is preliminary data.</text>
</comment>
<evidence type="ECO:0000313" key="2">
    <source>
        <dbReference type="Proteomes" id="UP000027936"/>
    </source>
</evidence>